<dbReference type="Proteomes" id="UP000215289">
    <property type="component" value="Unassembled WGS sequence"/>
</dbReference>
<gene>
    <name evidence="2" type="ORF">CFD26_102970</name>
</gene>
<evidence type="ECO:0008006" key="4">
    <source>
        <dbReference type="Google" id="ProtNLM"/>
    </source>
</evidence>
<feature type="region of interest" description="Disordered" evidence="1">
    <location>
        <begin position="74"/>
        <end position="94"/>
    </location>
</feature>
<dbReference type="Gene3D" id="4.10.280.10">
    <property type="entry name" value="Helix-loop-helix DNA-binding domain"/>
    <property type="match status" value="1"/>
</dbReference>
<dbReference type="InterPro" id="IPR036638">
    <property type="entry name" value="HLH_DNA-bd_sf"/>
</dbReference>
<keyword evidence="3" id="KW-1185">Reference proteome</keyword>
<comment type="caution">
    <text evidence="2">The sequence shown here is derived from an EMBL/GenBank/DDBJ whole genome shotgun (WGS) entry which is preliminary data.</text>
</comment>
<evidence type="ECO:0000256" key="1">
    <source>
        <dbReference type="SAM" id="MobiDB-lite"/>
    </source>
</evidence>
<accession>A0A421D8M1</accession>
<sequence>MSPSPPSSFSTTAARPPPRFIELRPKGEGVLITFPEGGAPQVDSRRKRHAISQKNQRDRLKAALEQMARVLHAGGLGSGSSAGSGLRGPSGTKVRGLNSYRVELIETAVEYIQSLEKEVKMLRSSVKEAPLPLPHEGANGRKPTE</sequence>
<dbReference type="EMBL" id="NIDN02000051">
    <property type="protein sequence ID" value="RLL98486.1"/>
    <property type="molecule type" value="Genomic_DNA"/>
</dbReference>
<reference evidence="2 3" key="1">
    <citation type="submission" date="2018-08" db="EMBL/GenBank/DDBJ databases">
        <title>Draft genome sequences of two Aspergillus turcosus clinical strains isolated from bronchoalveolar lavage fluid: one azole-susceptible and the other azole-resistant.</title>
        <authorList>
            <person name="Parent-Michaud M."/>
            <person name="Dufresne P.J."/>
            <person name="Fournier E."/>
            <person name="Martineau C."/>
            <person name="Moreira S."/>
            <person name="Perkins V."/>
            <person name="De Repentigny L."/>
            <person name="Dufresne S.F."/>
        </authorList>
    </citation>
    <scope>NUCLEOTIDE SEQUENCE [LARGE SCALE GENOMIC DNA]</scope>
    <source>
        <strain evidence="2">HMR AF 1038</strain>
    </source>
</reference>
<protein>
    <recommendedName>
        <fullName evidence="4">BHLH domain-containing protein</fullName>
    </recommendedName>
</protein>
<feature type="region of interest" description="Disordered" evidence="1">
    <location>
        <begin position="35"/>
        <end position="58"/>
    </location>
</feature>
<dbReference type="SUPFAM" id="SSF47459">
    <property type="entry name" value="HLH, helix-loop-helix DNA-binding domain"/>
    <property type="match status" value="1"/>
</dbReference>
<dbReference type="OrthoDB" id="4289261at2759"/>
<organism evidence="2 3">
    <name type="scientific">Aspergillus turcosus</name>
    <dbReference type="NCBI Taxonomy" id="1245748"/>
    <lineage>
        <taxon>Eukaryota</taxon>
        <taxon>Fungi</taxon>
        <taxon>Dikarya</taxon>
        <taxon>Ascomycota</taxon>
        <taxon>Pezizomycotina</taxon>
        <taxon>Eurotiomycetes</taxon>
        <taxon>Eurotiomycetidae</taxon>
        <taxon>Eurotiales</taxon>
        <taxon>Aspergillaceae</taxon>
        <taxon>Aspergillus</taxon>
        <taxon>Aspergillus subgen. Fumigati</taxon>
    </lineage>
</organism>
<dbReference type="GO" id="GO:0046983">
    <property type="term" value="F:protein dimerization activity"/>
    <property type="evidence" value="ECO:0007669"/>
    <property type="project" value="InterPro"/>
</dbReference>
<evidence type="ECO:0000313" key="2">
    <source>
        <dbReference type="EMBL" id="RLL98486.1"/>
    </source>
</evidence>
<proteinExistence type="predicted"/>
<feature type="region of interest" description="Disordered" evidence="1">
    <location>
        <begin position="1"/>
        <end position="21"/>
    </location>
</feature>
<evidence type="ECO:0000313" key="3">
    <source>
        <dbReference type="Proteomes" id="UP000215289"/>
    </source>
</evidence>
<name>A0A421D8M1_9EURO</name>
<dbReference type="AlphaFoldDB" id="A0A421D8M1"/>
<feature type="compositionally biased region" description="Gly residues" evidence="1">
    <location>
        <begin position="74"/>
        <end position="88"/>
    </location>
</feature>